<dbReference type="SUPFAM" id="SSF53335">
    <property type="entry name" value="S-adenosyl-L-methionine-dependent methyltransferases"/>
    <property type="match status" value="1"/>
</dbReference>
<gene>
    <name evidence="4" type="ORF">QBZ16_005111</name>
</gene>
<dbReference type="GO" id="GO:0005739">
    <property type="term" value="C:mitochondrion"/>
    <property type="evidence" value="ECO:0007669"/>
    <property type="project" value="TreeGrafter"/>
</dbReference>
<reference evidence="4" key="1">
    <citation type="submission" date="2021-01" db="EMBL/GenBank/DDBJ databases">
        <authorList>
            <person name="Eckstrom K.M.E."/>
        </authorList>
    </citation>
    <scope>NUCLEOTIDE SEQUENCE</scope>
    <source>
        <strain evidence="4">UVCC 0001</strain>
    </source>
</reference>
<evidence type="ECO:0000313" key="4">
    <source>
        <dbReference type="EMBL" id="KAK2076883.1"/>
    </source>
</evidence>
<evidence type="ECO:0008006" key="6">
    <source>
        <dbReference type="Google" id="ProtNLM"/>
    </source>
</evidence>
<evidence type="ECO:0000256" key="3">
    <source>
        <dbReference type="SAM" id="MobiDB-lite"/>
    </source>
</evidence>
<dbReference type="AlphaFoldDB" id="A0AAD9IET8"/>
<organism evidence="4 5">
    <name type="scientific">Prototheca wickerhamii</name>
    <dbReference type="NCBI Taxonomy" id="3111"/>
    <lineage>
        <taxon>Eukaryota</taxon>
        <taxon>Viridiplantae</taxon>
        <taxon>Chlorophyta</taxon>
        <taxon>core chlorophytes</taxon>
        <taxon>Trebouxiophyceae</taxon>
        <taxon>Chlorellales</taxon>
        <taxon>Chlorellaceae</taxon>
        <taxon>Prototheca</taxon>
    </lineage>
</organism>
<protein>
    <recommendedName>
        <fullName evidence="6">SAM-dependent methyltransferase</fullName>
    </recommendedName>
</protein>
<proteinExistence type="predicted"/>
<keyword evidence="1" id="KW-0489">Methyltransferase</keyword>
<keyword evidence="5" id="KW-1185">Reference proteome</keyword>
<comment type="caution">
    <text evidence="4">The sequence shown here is derived from an EMBL/GenBank/DDBJ whole genome shotgun (WGS) entry which is preliminary data.</text>
</comment>
<dbReference type="EMBL" id="JASFZW010000008">
    <property type="protein sequence ID" value="KAK2076883.1"/>
    <property type="molecule type" value="Genomic_DNA"/>
</dbReference>
<feature type="compositionally biased region" description="Basic and acidic residues" evidence="3">
    <location>
        <begin position="194"/>
        <end position="204"/>
    </location>
</feature>
<name>A0AAD9IET8_PROWI</name>
<dbReference type="GO" id="GO:0032259">
    <property type="term" value="P:methylation"/>
    <property type="evidence" value="ECO:0007669"/>
    <property type="project" value="UniProtKB-KW"/>
</dbReference>
<evidence type="ECO:0000256" key="1">
    <source>
        <dbReference type="ARBA" id="ARBA00022603"/>
    </source>
</evidence>
<dbReference type="PANTHER" id="PTHR13090:SF1">
    <property type="entry name" value="ARGININE-HYDROXYLASE NDUFAF5, MITOCHONDRIAL"/>
    <property type="match status" value="1"/>
</dbReference>
<dbReference type="Proteomes" id="UP001255856">
    <property type="component" value="Unassembled WGS sequence"/>
</dbReference>
<dbReference type="PANTHER" id="PTHR13090">
    <property type="entry name" value="ARGININE-HYDROXYLASE NDUFAF5, MITOCHONDRIAL"/>
    <property type="match status" value="1"/>
</dbReference>
<dbReference type="InterPro" id="IPR029063">
    <property type="entry name" value="SAM-dependent_MTases_sf"/>
</dbReference>
<sequence>MLDRAREATASAPAVEADFVRWTDVEEEILPVDVGAFDVLLQCRYALKPDGLFLGAMLGGTTLQELRIACTIAQQEREGGVAPRVSPLAQVRDAGNLLTRAGFAIPAVDVDDIQVQYRDPVDLVRHLRHVGETGALQQGRAFLPRDTALATAAVYASLFGGDAPEEGVIYLTGWAPDPKQPRAAKRGSATVSFEDIHREFSPSQ</sequence>
<dbReference type="GO" id="GO:0008168">
    <property type="term" value="F:methyltransferase activity"/>
    <property type="evidence" value="ECO:0007669"/>
    <property type="project" value="UniProtKB-KW"/>
</dbReference>
<dbReference type="InterPro" id="IPR050602">
    <property type="entry name" value="Malonyl-ACP_OMT"/>
</dbReference>
<accession>A0AAD9IET8</accession>
<dbReference type="GO" id="GO:0032981">
    <property type="term" value="P:mitochondrial respiratory chain complex I assembly"/>
    <property type="evidence" value="ECO:0007669"/>
    <property type="project" value="TreeGrafter"/>
</dbReference>
<evidence type="ECO:0000313" key="5">
    <source>
        <dbReference type="Proteomes" id="UP001255856"/>
    </source>
</evidence>
<evidence type="ECO:0000256" key="2">
    <source>
        <dbReference type="ARBA" id="ARBA00022679"/>
    </source>
</evidence>
<feature type="region of interest" description="Disordered" evidence="3">
    <location>
        <begin position="179"/>
        <end position="204"/>
    </location>
</feature>
<keyword evidence="2" id="KW-0808">Transferase</keyword>